<dbReference type="Pfam" id="PF02133">
    <property type="entry name" value="Transp_cyt_pur"/>
    <property type="match status" value="1"/>
</dbReference>
<gene>
    <name evidence="7" type="ORF">TSYNT_9131</name>
</gene>
<name>A0A0U9HGR6_9FIRM</name>
<feature type="transmembrane region" description="Helical" evidence="6">
    <location>
        <begin position="104"/>
        <end position="124"/>
    </location>
</feature>
<feature type="transmembrane region" description="Helical" evidence="6">
    <location>
        <begin position="364"/>
        <end position="383"/>
    </location>
</feature>
<proteinExistence type="inferred from homology"/>
<keyword evidence="8" id="KW-1185">Reference proteome</keyword>
<evidence type="ECO:0000313" key="7">
    <source>
        <dbReference type="EMBL" id="GAQ25882.1"/>
    </source>
</evidence>
<dbReference type="OrthoDB" id="9780088at2"/>
<dbReference type="AlphaFoldDB" id="A0A0U9HGR6"/>
<evidence type="ECO:0000256" key="6">
    <source>
        <dbReference type="SAM" id="Phobius"/>
    </source>
</evidence>
<evidence type="ECO:0000256" key="1">
    <source>
        <dbReference type="ARBA" id="ARBA00004141"/>
    </source>
</evidence>
<feature type="transmembrane region" description="Helical" evidence="6">
    <location>
        <begin position="130"/>
        <end position="155"/>
    </location>
</feature>
<keyword evidence="3 6" id="KW-0812">Transmembrane</keyword>
<dbReference type="Proteomes" id="UP000062160">
    <property type="component" value="Unassembled WGS sequence"/>
</dbReference>
<dbReference type="PANTHER" id="PTHR30618:SF0">
    <property type="entry name" value="PURINE-URACIL PERMEASE NCS1"/>
    <property type="match status" value="1"/>
</dbReference>
<feature type="transmembrane region" description="Helical" evidence="6">
    <location>
        <begin position="427"/>
        <end position="443"/>
    </location>
</feature>
<evidence type="ECO:0000256" key="3">
    <source>
        <dbReference type="ARBA" id="ARBA00022692"/>
    </source>
</evidence>
<evidence type="ECO:0000313" key="8">
    <source>
        <dbReference type="Proteomes" id="UP000062160"/>
    </source>
</evidence>
<accession>A0A0U9HGR6</accession>
<feature type="transmembrane region" description="Helical" evidence="6">
    <location>
        <begin position="295"/>
        <end position="318"/>
    </location>
</feature>
<feature type="transmembrane region" description="Helical" evidence="6">
    <location>
        <begin position="404"/>
        <end position="421"/>
    </location>
</feature>
<dbReference type="RefSeq" id="WP_059033501.1">
    <property type="nucleotide sequence ID" value="NZ_DF977003.1"/>
</dbReference>
<dbReference type="GO" id="GO:0005886">
    <property type="term" value="C:plasma membrane"/>
    <property type="evidence" value="ECO:0007669"/>
    <property type="project" value="TreeGrafter"/>
</dbReference>
<organism evidence="7">
    <name type="scientific">Tepidanaerobacter syntrophicus</name>
    <dbReference type="NCBI Taxonomy" id="224999"/>
    <lineage>
        <taxon>Bacteria</taxon>
        <taxon>Bacillati</taxon>
        <taxon>Bacillota</taxon>
        <taxon>Clostridia</taxon>
        <taxon>Thermosediminibacterales</taxon>
        <taxon>Tepidanaerobacteraceae</taxon>
        <taxon>Tepidanaerobacter</taxon>
    </lineage>
</organism>
<comment type="subcellular location">
    <subcellularLocation>
        <location evidence="1">Membrane</location>
        <topology evidence="1">Multi-pass membrane protein</topology>
    </subcellularLocation>
</comment>
<dbReference type="InterPro" id="IPR045225">
    <property type="entry name" value="Uracil/uridine/allantoin_perm"/>
</dbReference>
<feature type="transmembrane region" description="Helical" evidence="6">
    <location>
        <begin position="30"/>
        <end position="49"/>
    </location>
</feature>
<reference evidence="7" key="1">
    <citation type="journal article" date="2016" name="Genome Announc.">
        <title>Draft Genome Sequence of the Syntrophic Lactate-Degrading Bacterium Tepidanaerobacter syntrophicus JLT.</title>
        <authorList>
            <person name="Matsuura N."/>
            <person name="Ohashi A."/>
            <person name="Tourlousse D.M."/>
            <person name="Sekiguchi Y."/>
        </authorList>
    </citation>
    <scope>NUCLEOTIDE SEQUENCE [LARGE SCALE GENOMIC DNA]</scope>
    <source>
        <strain evidence="7">JL</strain>
    </source>
</reference>
<feature type="transmembrane region" description="Helical" evidence="6">
    <location>
        <begin position="207"/>
        <end position="230"/>
    </location>
</feature>
<feature type="transmembrane region" description="Helical" evidence="6">
    <location>
        <begin position="330"/>
        <end position="352"/>
    </location>
</feature>
<protein>
    <submittedName>
        <fullName evidence="7">Nucleobase:cation symporter-1, NCS1 family</fullName>
    </submittedName>
</protein>
<dbReference type="STRING" id="224999.GCA_001485475_01918"/>
<dbReference type="GO" id="GO:0015205">
    <property type="term" value="F:nucleobase transmembrane transporter activity"/>
    <property type="evidence" value="ECO:0007669"/>
    <property type="project" value="TreeGrafter"/>
</dbReference>
<keyword evidence="4 6" id="KW-1133">Transmembrane helix</keyword>
<evidence type="ECO:0000256" key="4">
    <source>
        <dbReference type="ARBA" id="ARBA00022989"/>
    </source>
</evidence>
<feature type="transmembrane region" description="Helical" evidence="6">
    <location>
        <begin position="251"/>
        <end position="275"/>
    </location>
</feature>
<feature type="transmembrane region" description="Helical" evidence="6">
    <location>
        <begin position="167"/>
        <end position="187"/>
    </location>
</feature>
<dbReference type="Gene3D" id="1.10.4160.10">
    <property type="entry name" value="Hydantoin permease"/>
    <property type="match status" value="1"/>
</dbReference>
<dbReference type="EMBL" id="DF977003">
    <property type="protein sequence ID" value="GAQ25882.1"/>
    <property type="molecule type" value="Genomic_DNA"/>
</dbReference>
<dbReference type="CDD" id="cd11483">
    <property type="entry name" value="SLC-NCS1sbd_Mhp1-like"/>
    <property type="match status" value="1"/>
</dbReference>
<dbReference type="PANTHER" id="PTHR30618">
    <property type="entry name" value="NCS1 FAMILY PURINE/PYRIMIDINE TRANSPORTER"/>
    <property type="match status" value="1"/>
</dbReference>
<evidence type="ECO:0000256" key="2">
    <source>
        <dbReference type="ARBA" id="ARBA00008974"/>
    </source>
</evidence>
<dbReference type="InterPro" id="IPR001248">
    <property type="entry name" value="Pur-cyt_permease"/>
</dbReference>
<keyword evidence="5 6" id="KW-0472">Membrane</keyword>
<evidence type="ECO:0000256" key="5">
    <source>
        <dbReference type="ARBA" id="ARBA00023136"/>
    </source>
</evidence>
<feature type="transmembrane region" description="Helical" evidence="6">
    <location>
        <begin position="61"/>
        <end position="92"/>
    </location>
</feature>
<sequence>MEKENQCTENKELLPMLDSERTMSLGDYTILWAGMTINIVGFSLGAQYYNGGKGLSPWTVVWVMLIGYAIVTFFTILIGEIGTSYGIPFVVYSRAPFGYKGARVAGLLRAIPGIYWFGFLTFIGAEAMNYMMSIIFPGFNNLTLMIIAFAIMQIVNAMYGLEAMAKLDWIAIPSLGILFSAILIMILKKYNVSIPDIMSAKASGGYSIPYAIAGIAGGWITMALNGCDLTRKIKRDKNYEKMSFLQRNRRAIFGQVIGLMLVGVLTMLVGMAAGITSGYWDLNEVINDLFTNKVSLILCYICVVFAQWSTNTAANLLPPSLVMLSIFPKMKYSVSTIICGVISVAILPWTIQDSGGFLINIQNWISQLLGPIIGIVLADYYLIRKCKVNVTDLYKPGGEYEYNNGYNMSAFAALIISFIIGLFFEGYAFFVGLFLSIFVYYILMKYYTLKKYNPDIGKEISFYPDNN</sequence>
<comment type="similarity">
    <text evidence="2">Belongs to the purine-cytosine permease (2.A.39) family.</text>
</comment>